<evidence type="ECO:0000313" key="4">
    <source>
        <dbReference type="Proteomes" id="UP000789572"/>
    </source>
</evidence>
<organism evidence="3 4">
    <name type="scientific">Paraglomus occultum</name>
    <dbReference type="NCBI Taxonomy" id="144539"/>
    <lineage>
        <taxon>Eukaryota</taxon>
        <taxon>Fungi</taxon>
        <taxon>Fungi incertae sedis</taxon>
        <taxon>Mucoromycota</taxon>
        <taxon>Glomeromycotina</taxon>
        <taxon>Glomeromycetes</taxon>
        <taxon>Paraglomerales</taxon>
        <taxon>Paraglomeraceae</taxon>
        <taxon>Paraglomus</taxon>
    </lineage>
</organism>
<dbReference type="PROSITE" id="PS00028">
    <property type="entry name" value="ZINC_FINGER_C2H2_1"/>
    <property type="match status" value="1"/>
</dbReference>
<gene>
    <name evidence="3" type="ORF">POCULU_LOCUS7038</name>
</gene>
<evidence type="ECO:0000256" key="1">
    <source>
        <dbReference type="SAM" id="MobiDB-lite"/>
    </source>
</evidence>
<dbReference type="EMBL" id="CAJVPJ010001466">
    <property type="protein sequence ID" value="CAG8592294.1"/>
    <property type="molecule type" value="Genomic_DNA"/>
</dbReference>
<comment type="caution">
    <text evidence="3">The sequence shown here is derived from an EMBL/GenBank/DDBJ whole genome shotgun (WGS) entry which is preliminary data.</text>
</comment>
<evidence type="ECO:0000259" key="2">
    <source>
        <dbReference type="PROSITE" id="PS00028"/>
    </source>
</evidence>
<keyword evidence="4" id="KW-1185">Reference proteome</keyword>
<accession>A0A9N9C7U5</accession>
<protein>
    <submittedName>
        <fullName evidence="3">4758_t:CDS:1</fullName>
    </submittedName>
</protein>
<reference evidence="3" key="1">
    <citation type="submission" date="2021-06" db="EMBL/GenBank/DDBJ databases">
        <authorList>
            <person name="Kallberg Y."/>
            <person name="Tangrot J."/>
            <person name="Rosling A."/>
        </authorList>
    </citation>
    <scope>NUCLEOTIDE SEQUENCE</scope>
    <source>
        <strain evidence="3">IA702</strain>
    </source>
</reference>
<name>A0A9N9C7U5_9GLOM</name>
<dbReference type="Proteomes" id="UP000789572">
    <property type="component" value="Unassembled WGS sequence"/>
</dbReference>
<feature type="compositionally biased region" description="Basic and acidic residues" evidence="1">
    <location>
        <begin position="1"/>
        <end position="24"/>
    </location>
</feature>
<dbReference type="InterPro" id="IPR013087">
    <property type="entry name" value="Znf_C2H2_type"/>
</dbReference>
<feature type="region of interest" description="Disordered" evidence="1">
    <location>
        <begin position="1"/>
        <end position="47"/>
    </location>
</feature>
<dbReference type="OrthoDB" id="8062037at2759"/>
<feature type="domain" description="C2H2-type" evidence="2">
    <location>
        <begin position="126"/>
        <end position="147"/>
    </location>
</feature>
<proteinExistence type="predicted"/>
<dbReference type="AlphaFoldDB" id="A0A9N9C7U5"/>
<sequence>MSSYFDEKGLADPDRQERRARPSEDNPDVSVFFGSSPRQSQAGSLREHPELIDQIYALAGRFGMLRDLVTGSDSQQTFLNNLITQLLEEAGDRINVSSKGPPPASKAFIESLPDVPKTQITSDDSCIVCAENFSESNKSVTHLPSQHVSQLPI</sequence>
<evidence type="ECO:0000313" key="3">
    <source>
        <dbReference type="EMBL" id="CAG8592294.1"/>
    </source>
</evidence>